<keyword evidence="1" id="KW-0472">Membrane</keyword>
<feature type="signal peptide" evidence="2">
    <location>
        <begin position="1"/>
        <end position="23"/>
    </location>
</feature>
<keyword evidence="2" id="KW-0732">Signal</keyword>
<dbReference type="AlphaFoldDB" id="A0AAN7P037"/>
<dbReference type="GO" id="GO:0005886">
    <property type="term" value="C:plasma membrane"/>
    <property type="evidence" value="ECO:0007669"/>
    <property type="project" value="TreeGrafter"/>
</dbReference>
<feature type="transmembrane region" description="Helical" evidence="1">
    <location>
        <begin position="39"/>
        <end position="63"/>
    </location>
</feature>
<dbReference type="GO" id="GO:0008374">
    <property type="term" value="F:O-acyltransferase activity"/>
    <property type="evidence" value="ECO:0007669"/>
    <property type="project" value="InterPro"/>
</dbReference>
<reference evidence="5" key="1">
    <citation type="submission" date="2023-01" db="EMBL/GenBank/DDBJ databases">
        <title>Key to firefly adult light organ development and bioluminescence: homeobox transcription factors regulate luciferase expression and transportation to peroxisome.</title>
        <authorList>
            <person name="Fu X."/>
        </authorList>
    </citation>
    <scope>NUCLEOTIDE SEQUENCE [LARGE SCALE GENOMIC DNA]</scope>
</reference>
<protein>
    <recommendedName>
        <fullName evidence="3">O-acyltransferase WSD1 C-terminal domain-containing protein</fullName>
    </recommendedName>
</protein>
<dbReference type="GO" id="GO:0019432">
    <property type="term" value="P:triglyceride biosynthetic process"/>
    <property type="evidence" value="ECO:0007669"/>
    <property type="project" value="TreeGrafter"/>
</dbReference>
<comment type="caution">
    <text evidence="4">The sequence shown here is derived from an EMBL/GenBank/DDBJ whole genome shotgun (WGS) entry which is preliminary data.</text>
</comment>
<keyword evidence="5" id="KW-1185">Reference proteome</keyword>
<dbReference type="PANTHER" id="PTHR31650">
    <property type="entry name" value="O-ACYLTRANSFERASE (WSD1-LIKE) FAMILY PROTEIN"/>
    <property type="match status" value="1"/>
</dbReference>
<sequence>MSISMILYVVIAILSLLVLIVNAKEVRKCSPNKWDSVKFILWSPLLFVTFVVIILTLPLGILIQKLLDIILKFKFGDEYCGLVKGTDLTMGCNNWQQSFIKSFFIVEYNKTIATKTFFEYTKELMEKSRGRNVFQNKFFATLDRYFGYLFFKKINVEISDCVRQMPLSENVLDKNELIRVLRRCMFGPLPLDGTALWDIQIGTQNLKWKSNSDPNIEYYPMLIRSHHSIADGASLIKLMKIVFEDETNDENLETDVFANFKPKKMPFIRNFLKMICDFFNIFIMFISAMYITLFLKGHDHNDLHGKPFRNEDFFQFSIDEDGTYFKKVKKIKKLHGNIAFSEILISAYSASLNEYFQTHSSKCPESITLALPIILDYGHLKGVTSGSVETVTVTNNFIFLQMHLPLDVTKYKEYDPKTPSISRLNIIRTVTKNLRSTSQQQFSYILIHLFLGSLPVSVARIFLKTIDSTSAGSFLPGPSKFSYCNGALTISDCLFWLTHIIQIGLAFTSLTFNDRLQMGISCNGQVPEQSHIDEILNNVFKHLNLIEQEFESYFKIE</sequence>
<evidence type="ECO:0000313" key="5">
    <source>
        <dbReference type="Proteomes" id="UP001353858"/>
    </source>
</evidence>
<dbReference type="Proteomes" id="UP001353858">
    <property type="component" value="Unassembled WGS sequence"/>
</dbReference>
<keyword evidence="1" id="KW-0812">Transmembrane</keyword>
<dbReference type="EMBL" id="JARPUR010000004">
    <property type="protein sequence ID" value="KAK4877330.1"/>
    <property type="molecule type" value="Genomic_DNA"/>
</dbReference>
<feature type="transmembrane region" description="Helical" evidence="1">
    <location>
        <begin position="442"/>
        <end position="463"/>
    </location>
</feature>
<dbReference type="PANTHER" id="PTHR31650:SF1">
    <property type="entry name" value="WAX ESTER SYNTHASE_DIACYLGLYCEROL ACYLTRANSFERASE 4-RELATED"/>
    <property type="match status" value="1"/>
</dbReference>
<evidence type="ECO:0000256" key="1">
    <source>
        <dbReference type="SAM" id="Phobius"/>
    </source>
</evidence>
<evidence type="ECO:0000313" key="4">
    <source>
        <dbReference type="EMBL" id="KAK4877330.1"/>
    </source>
</evidence>
<evidence type="ECO:0000256" key="2">
    <source>
        <dbReference type="SAM" id="SignalP"/>
    </source>
</evidence>
<accession>A0AAN7P037</accession>
<dbReference type="Pfam" id="PF06974">
    <property type="entry name" value="WS_DGAT_C"/>
    <property type="match status" value="1"/>
</dbReference>
<dbReference type="InterPro" id="IPR009721">
    <property type="entry name" value="O-acyltransferase_WSD1_C"/>
</dbReference>
<proteinExistence type="predicted"/>
<feature type="transmembrane region" description="Helical" evidence="1">
    <location>
        <begin position="271"/>
        <end position="295"/>
    </location>
</feature>
<feature type="domain" description="O-acyltransferase WSD1 C-terminal" evidence="3">
    <location>
        <begin position="395"/>
        <end position="539"/>
    </location>
</feature>
<gene>
    <name evidence="4" type="ORF">RN001_009836</name>
</gene>
<dbReference type="InterPro" id="IPR045034">
    <property type="entry name" value="O-acyltransferase_WSD1-like"/>
</dbReference>
<name>A0AAN7P037_9COLE</name>
<organism evidence="4 5">
    <name type="scientific">Aquatica leii</name>
    <dbReference type="NCBI Taxonomy" id="1421715"/>
    <lineage>
        <taxon>Eukaryota</taxon>
        <taxon>Metazoa</taxon>
        <taxon>Ecdysozoa</taxon>
        <taxon>Arthropoda</taxon>
        <taxon>Hexapoda</taxon>
        <taxon>Insecta</taxon>
        <taxon>Pterygota</taxon>
        <taxon>Neoptera</taxon>
        <taxon>Endopterygota</taxon>
        <taxon>Coleoptera</taxon>
        <taxon>Polyphaga</taxon>
        <taxon>Elateriformia</taxon>
        <taxon>Elateroidea</taxon>
        <taxon>Lampyridae</taxon>
        <taxon>Luciolinae</taxon>
        <taxon>Aquatica</taxon>
    </lineage>
</organism>
<keyword evidence="1" id="KW-1133">Transmembrane helix</keyword>
<evidence type="ECO:0000259" key="3">
    <source>
        <dbReference type="Pfam" id="PF06974"/>
    </source>
</evidence>
<feature type="chain" id="PRO_5042875618" description="O-acyltransferase WSD1 C-terminal domain-containing protein" evidence="2">
    <location>
        <begin position="24"/>
        <end position="557"/>
    </location>
</feature>